<comment type="caution">
    <text evidence="2">The sequence shown here is derived from an EMBL/GenBank/DDBJ whole genome shotgun (WGS) entry which is preliminary data.</text>
</comment>
<evidence type="ECO:0000313" key="3">
    <source>
        <dbReference type="Proteomes" id="UP000053237"/>
    </source>
</evidence>
<keyword evidence="3" id="KW-1185">Reference proteome</keyword>
<dbReference type="AlphaFoldDB" id="A0A024GM87"/>
<accession>A0A024GM87</accession>
<organism evidence="2 3">
    <name type="scientific">Albugo candida</name>
    <dbReference type="NCBI Taxonomy" id="65357"/>
    <lineage>
        <taxon>Eukaryota</taxon>
        <taxon>Sar</taxon>
        <taxon>Stramenopiles</taxon>
        <taxon>Oomycota</taxon>
        <taxon>Peronosporomycetes</taxon>
        <taxon>Albuginales</taxon>
        <taxon>Albuginaceae</taxon>
        <taxon>Albugo</taxon>
    </lineage>
</organism>
<protein>
    <submittedName>
        <fullName evidence="2">Uncharacterized protein</fullName>
    </submittedName>
</protein>
<feature type="region of interest" description="Disordered" evidence="1">
    <location>
        <begin position="111"/>
        <end position="154"/>
    </location>
</feature>
<evidence type="ECO:0000256" key="1">
    <source>
        <dbReference type="SAM" id="MobiDB-lite"/>
    </source>
</evidence>
<gene>
    <name evidence="2" type="ORF">BN9_089300</name>
</gene>
<feature type="compositionally biased region" description="Polar residues" evidence="1">
    <location>
        <begin position="211"/>
        <end position="222"/>
    </location>
</feature>
<reference evidence="2 3" key="1">
    <citation type="submission" date="2012-05" db="EMBL/GenBank/DDBJ databases">
        <title>Recombination and specialization in a pathogen metapopulation.</title>
        <authorList>
            <person name="Gardiner A."/>
            <person name="Kemen E."/>
            <person name="Schultz-Larsen T."/>
            <person name="MacLean D."/>
            <person name="Van Oosterhout C."/>
            <person name="Jones J.D.G."/>
        </authorList>
    </citation>
    <scope>NUCLEOTIDE SEQUENCE [LARGE SCALE GENOMIC DNA]</scope>
    <source>
        <strain evidence="2 3">Ac Nc2</strain>
    </source>
</reference>
<dbReference type="OrthoDB" id="159944at2759"/>
<sequence>MSNTLHNVVNASFFPTVNELTSGVKWFKDHPFLTAVAATAVSAITYWSTINSDSDVEIDESVQNQKQEFCATKAHHRTTEESTNAEKTLSACVSWCDEHGSSLTQVFEDIAPSNDSESEEEAQVVWEGAQHGASADSRRPEANSGDNTSDRWAHSDNMLEDGLLSGAACRSNVDFEIQSESPQWGWYVAITPPEDNTLPREVSFGMPKKFTNMTSSERTSPSPILKRTFSGKLG</sequence>
<name>A0A024GM87_9STRA</name>
<dbReference type="Proteomes" id="UP000053237">
    <property type="component" value="Unassembled WGS sequence"/>
</dbReference>
<evidence type="ECO:0000313" key="2">
    <source>
        <dbReference type="EMBL" id="CCI47887.1"/>
    </source>
</evidence>
<dbReference type="InParanoid" id="A0A024GM87"/>
<dbReference type="EMBL" id="CAIX01000193">
    <property type="protein sequence ID" value="CCI47887.1"/>
    <property type="molecule type" value="Genomic_DNA"/>
</dbReference>
<feature type="region of interest" description="Disordered" evidence="1">
    <location>
        <begin position="208"/>
        <end position="234"/>
    </location>
</feature>
<proteinExistence type="predicted"/>